<feature type="domain" description="MYND-type" evidence="6">
    <location>
        <begin position="92"/>
        <end position="127"/>
    </location>
</feature>
<dbReference type="AlphaFoldDB" id="E4Y0Y6"/>
<evidence type="ECO:0000313" key="9">
    <source>
        <dbReference type="Proteomes" id="UP000001307"/>
    </source>
</evidence>
<proteinExistence type="predicted"/>
<dbReference type="PROSITE" id="PS01360">
    <property type="entry name" value="ZF_MYND_1"/>
    <property type="match status" value="1"/>
</dbReference>
<sequence>MEEMKMYPKNRELRDLITEDDKTVACQTLKEFHSSVSQKPGKRKSAAKAEKALKKLSEPDQIESSFSYRTRQSERQIIACAEENMEKWRPNCFTCSSKARAHCCEKFYFCGKECQRKAWKDGHYKICKKRNTVPKIAPNKTERIGQKQIFRETKLEGSRAEKENESEFDEYETISTTVTKMTLHQDICFPVIDKNGKHLFSVTQKQINENKDLA</sequence>
<feature type="region of interest" description="Disordered" evidence="5">
    <location>
        <begin position="35"/>
        <end position="55"/>
    </location>
</feature>
<evidence type="ECO:0000313" key="7">
    <source>
        <dbReference type="EMBL" id="CBY15533.1"/>
    </source>
</evidence>
<evidence type="ECO:0000256" key="4">
    <source>
        <dbReference type="PROSITE-ProRule" id="PRU00134"/>
    </source>
</evidence>
<dbReference type="InterPro" id="IPR002893">
    <property type="entry name" value="Znf_MYND"/>
</dbReference>
<dbReference type="Proteomes" id="UP000011014">
    <property type="component" value="Unassembled WGS sequence"/>
</dbReference>
<dbReference type="InParanoid" id="E4Y0Y6"/>
<keyword evidence="1" id="KW-0479">Metal-binding</keyword>
<evidence type="ECO:0000256" key="3">
    <source>
        <dbReference type="ARBA" id="ARBA00022833"/>
    </source>
</evidence>
<dbReference type="EMBL" id="FN653548">
    <property type="protein sequence ID" value="CBY15533.1"/>
    <property type="molecule type" value="Genomic_DNA"/>
</dbReference>
<dbReference type="EMBL" id="FN656196">
    <property type="protein sequence ID" value="CBY40964.1"/>
    <property type="molecule type" value="Genomic_DNA"/>
</dbReference>
<evidence type="ECO:0000256" key="2">
    <source>
        <dbReference type="ARBA" id="ARBA00022771"/>
    </source>
</evidence>
<dbReference type="GO" id="GO:0008270">
    <property type="term" value="F:zinc ion binding"/>
    <property type="evidence" value="ECO:0007669"/>
    <property type="project" value="UniProtKB-KW"/>
</dbReference>
<protein>
    <recommendedName>
        <fullName evidence="6">MYND-type domain-containing protein</fullName>
    </recommendedName>
</protein>
<gene>
    <name evidence="7" type="ORF">GSOID_T00013828001</name>
    <name evidence="8" type="ORF">GSOID_T00023009001</name>
</gene>
<evidence type="ECO:0000256" key="5">
    <source>
        <dbReference type="SAM" id="MobiDB-lite"/>
    </source>
</evidence>
<dbReference type="SUPFAM" id="SSF144232">
    <property type="entry name" value="HIT/MYND zinc finger-like"/>
    <property type="match status" value="1"/>
</dbReference>
<dbReference type="Gene3D" id="6.10.140.2220">
    <property type="match status" value="1"/>
</dbReference>
<dbReference type="PROSITE" id="PS50865">
    <property type="entry name" value="ZF_MYND_2"/>
    <property type="match status" value="1"/>
</dbReference>
<dbReference type="Proteomes" id="UP000001307">
    <property type="component" value="Unassembled WGS sequence"/>
</dbReference>
<keyword evidence="2 4" id="KW-0863">Zinc-finger</keyword>
<reference evidence="7" key="1">
    <citation type="journal article" date="2010" name="Science">
        <title>Plasticity of animal genome architecture unmasked by rapid evolution of a pelagic tunicate.</title>
        <authorList>
            <person name="Denoeud F."/>
            <person name="Henriet S."/>
            <person name="Mungpakdee S."/>
            <person name="Aury J.M."/>
            <person name="Da Silva C."/>
            <person name="Brinkmann H."/>
            <person name="Mikhaleva J."/>
            <person name="Olsen L.C."/>
            <person name="Jubin C."/>
            <person name="Canestro C."/>
            <person name="Bouquet J.M."/>
            <person name="Danks G."/>
            <person name="Poulain J."/>
            <person name="Campsteijn C."/>
            <person name="Adamski M."/>
            <person name="Cross I."/>
            <person name="Yadetie F."/>
            <person name="Muffato M."/>
            <person name="Louis A."/>
            <person name="Butcher S."/>
            <person name="Tsagkogeorga G."/>
            <person name="Konrad A."/>
            <person name="Singh S."/>
            <person name="Jensen M.F."/>
            <person name="Cong E.H."/>
            <person name="Eikeseth-Otteraa H."/>
            <person name="Noel B."/>
            <person name="Anthouard V."/>
            <person name="Porcel B.M."/>
            <person name="Kachouri-Lafond R."/>
            <person name="Nishino A."/>
            <person name="Ugolini M."/>
            <person name="Chourrout P."/>
            <person name="Nishida H."/>
            <person name="Aasland R."/>
            <person name="Huzurbazar S."/>
            <person name="Westhof E."/>
            <person name="Delsuc F."/>
            <person name="Lehrach H."/>
            <person name="Reinhardt R."/>
            <person name="Weissenbach J."/>
            <person name="Roy S.W."/>
            <person name="Artiguenave F."/>
            <person name="Postlethwait J.H."/>
            <person name="Manak J.R."/>
            <person name="Thompson E.M."/>
            <person name="Jaillon O."/>
            <person name="Du Pasquier L."/>
            <person name="Boudinot P."/>
            <person name="Liberles D.A."/>
            <person name="Volff J.N."/>
            <person name="Philippe H."/>
            <person name="Lenhard B."/>
            <person name="Roest Crollius H."/>
            <person name="Wincker P."/>
            <person name="Chourrout D."/>
        </authorList>
    </citation>
    <scope>NUCLEOTIDE SEQUENCE [LARGE SCALE GENOMIC DNA]</scope>
</reference>
<name>E4Y0Y6_OIKDI</name>
<organism evidence="7">
    <name type="scientific">Oikopleura dioica</name>
    <name type="common">Tunicate</name>
    <dbReference type="NCBI Taxonomy" id="34765"/>
    <lineage>
        <taxon>Eukaryota</taxon>
        <taxon>Metazoa</taxon>
        <taxon>Chordata</taxon>
        <taxon>Tunicata</taxon>
        <taxon>Appendicularia</taxon>
        <taxon>Copelata</taxon>
        <taxon>Oikopleuridae</taxon>
        <taxon>Oikopleura</taxon>
    </lineage>
</organism>
<dbReference type="OrthoDB" id="5594178at2759"/>
<dbReference type="Gene3D" id="1.10.220.160">
    <property type="match status" value="1"/>
</dbReference>
<accession>E4Y0Y6</accession>
<evidence type="ECO:0000313" key="8">
    <source>
        <dbReference type="EMBL" id="CBY40964.1"/>
    </source>
</evidence>
<evidence type="ECO:0000256" key="1">
    <source>
        <dbReference type="ARBA" id="ARBA00022723"/>
    </source>
</evidence>
<keyword evidence="9" id="KW-1185">Reference proteome</keyword>
<evidence type="ECO:0000259" key="6">
    <source>
        <dbReference type="PROSITE" id="PS50865"/>
    </source>
</evidence>
<keyword evidence="3" id="KW-0862">Zinc</keyword>